<evidence type="ECO:0008006" key="10">
    <source>
        <dbReference type="Google" id="ProtNLM"/>
    </source>
</evidence>
<keyword evidence="4 7" id="KW-0812">Transmembrane</keyword>
<evidence type="ECO:0000313" key="9">
    <source>
        <dbReference type="Proteomes" id="UP000662111"/>
    </source>
</evidence>
<proteinExistence type="inferred from homology"/>
<evidence type="ECO:0000256" key="7">
    <source>
        <dbReference type="SAM" id="Phobius"/>
    </source>
</evidence>
<evidence type="ECO:0000256" key="4">
    <source>
        <dbReference type="ARBA" id="ARBA00022692"/>
    </source>
</evidence>
<keyword evidence="3" id="KW-1003">Cell membrane</keyword>
<dbReference type="Proteomes" id="UP000662111">
    <property type="component" value="Unassembled WGS sequence"/>
</dbReference>
<comment type="subcellular location">
    <subcellularLocation>
        <location evidence="1">Cell membrane</location>
        <topology evidence="1">Multi-pass membrane protein</topology>
    </subcellularLocation>
</comment>
<comment type="caution">
    <text evidence="8">The sequence shown here is derived from an EMBL/GenBank/DDBJ whole genome shotgun (WGS) entry which is preliminary data.</text>
</comment>
<feature type="transmembrane region" description="Helical" evidence="7">
    <location>
        <begin position="83"/>
        <end position="101"/>
    </location>
</feature>
<evidence type="ECO:0000313" key="8">
    <source>
        <dbReference type="EMBL" id="GGK75949.1"/>
    </source>
</evidence>
<feature type="transmembrane region" description="Helical" evidence="7">
    <location>
        <begin position="146"/>
        <end position="164"/>
    </location>
</feature>
<dbReference type="PANTHER" id="PTHR33452:SF1">
    <property type="entry name" value="INNER MEMBRANE PROTEIN YPHA-RELATED"/>
    <property type="match status" value="1"/>
</dbReference>
<reference evidence="9" key="1">
    <citation type="journal article" date="2019" name="Int. J. Syst. Evol. Microbiol.">
        <title>The Global Catalogue of Microorganisms (GCM) 10K type strain sequencing project: providing services to taxonomists for standard genome sequencing and annotation.</title>
        <authorList>
            <consortium name="The Broad Institute Genomics Platform"/>
            <consortium name="The Broad Institute Genome Sequencing Center for Infectious Disease"/>
            <person name="Wu L."/>
            <person name="Ma J."/>
        </authorList>
    </citation>
    <scope>NUCLEOTIDE SEQUENCE [LARGE SCALE GENOMIC DNA]</scope>
    <source>
        <strain evidence="9">CGMCC 1.5362</strain>
    </source>
</reference>
<organism evidence="8 9">
    <name type="scientific">Ornithinimicrobium pekingense</name>
    <dbReference type="NCBI Taxonomy" id="384677"/>
    <lineage>
        <taxon>Bacteria</taxon>
        <taxon>Bacillati</taxon>
        <taxon>Actinomycetota</taxon>
        <taxon>Actinomycetes</taxon>
        <taxon>Micrococcales</taxon>
        <taxon>Ornithinimicrobiaceae</taxon>
        <taxon>Ornithinimicrobium</taxon>
    </lineage>
</organism>
<evidence type="ECO:0000256" key="5">
    <source>
        <dbReference type="ARBA" id="ARBA00022989"/>
    </source>
</evidence>
<keyword evidence="5 7" id="KW-1133">Transmembrane helix</keyword>
<dbReference type="EMBL" id="BMLB01000005">
    <property type="protein sequence ID" value="GGK75949.1"/>
    <property type="molecule type" value="Genomic_DNA"/>
</dbReference>
<sequence length="173" mass="18839">MREDHDDTPQRHDPPYHREVYDDWDADLVREEELHGRGLDFGLLLLRLGLLLLLPHGVAKAADMPAFVRQVDANVLGGQAPELFAWMIMIGQVALPVLVAVGLFTRPAGFLVAASLMAIWVLEVALRLDYEPLTSAGGLTGEAALLYAALSLPLAFTGAGRWSLDSMRTGGRP</sequence>
<dbReference type="InterPro" id="IPR051907">
    <property type="entry name" value="DoxX-like_oxidoreductase"/>
</dbReference>
<evidence type="ECO:0000256" key="2">
    <source>
        <dbReference type="ARBA" id="ARBA00006679"/>
    </source>
</evidence>
<comment type="similarity">
    <text evidence="2">Belongs to the DoxX family.</text>
</comment>
<accession>A0ABQ2FD49</accession>
<name>A0ABQ2FD49_9MICO</name>
<protein>
    <recommendedName>
        <fullName evidence="10">DoxX family protein</fullName>
    </recommendedName>
</protein>
<evidence type="ECO:0000256" key="3">
    <source>
        <dbReference type="ARBA" id="ARBA00022475"/>
    </source>
</evidence>
<gene>
    <name evidence="8" type="ORF">GCM10011509_25680</name>
</gene>
<dbReference type="PANTHER" id="PTHR33452">
    <property type="entry name" value="OXIDOREDUCTASE CATD-RELATED"/>
    <property type="match status" value="1"/>
</dbReference>
<evidence type="ECO:0000256" key="6">
    <source>
        <dbReference type="ARBA" id="ARBA00023136"/>
    </source>
</evidence>
<dbReference type="RefSeq" id="WP_022921690.1">
    <property type="nucleotide sequence ID" value="NZ_BMLB01000005.1"/>
</dbReference>
<dbReference type="Pfam" id="PF07681">
    <property type="entry name" value="DoxX"/>
    <property type="match status" value="1"/>
</dbReference>
<keyword evidence="9" id="KW-1185">Reference proteome</keyword>
<keyword evidence="6 7" id="KW-0472">Membrane</keyword>
<feature type="transmembrane region" description="Helical" evidence="7">
    <location>
        <begin position="108"/>
        <end position="126"/>
    </location>
</feature>
<evidence type="ECO:0000256" key="1">
    <source>
        <dbReference type="ARBA" id="ARBA00004651"/>
    </source>
</evidence>
<dbReference type="InterPro" id="IPR032808">
    <property type="entry name" value="DoxX"/>
</dbReference>